<dbReference type="GO" id="GO:0004674">
    <property type="term" value="F:protein serine/threonine kinase activity"/>
    <property type="evidence" value="ECO:0007669"/>
    <property type="project" value="TreeGrafter"/>
</dbReference>
<dbReference type="PROSITE" id="PS00108">
    <property type="entry name" value="PROTEIN_KINASE_ST"/>
    <property type="match status" value="1"/>
</dbReference>
<name>A0A9P7XUM7_9FUNG</name>
<dbReference type="Gene3D" id="1.10.510.10">
    <property type="entry name" value="Transferase(Phosphotransferase) domain 1"/>
    <property type="match status" value="1"/>
</dbReference>
<evidence type="ECO:0000256" key="4">
    <source>
        <dbReference type="ARBA" id="ARBA00022840"/>
    </source>
</evidence>
<gene>
    <name evidence="8" type="primary">NEK3</name>
    <name evidence="8" type="ORF">KI688_011301</name>
</gene>
<dbReference type="InterPro" id="IPR051681">
    <property type="entry name" value="Ser/Thr_Kinases-Pseudokinases"/>
</dbReference>
<dbReference type="PANTHER" id="PTHR44329:SF288">
    <property type="entry name" value="MITOGEN-ACTIVATED PROTEIN KINASE KINASE KINASE 20"/>
    <property type="match status" value="1"/>
</dbReference>
<dbReference type="SUPFAM" id="SSF88723">
    <property type="entry name" value="PIN domain-like"/>
    <property type="match status" value="1"/>
</dbReference>
<dbReference type="SMART" id="SM00220">
    <property type="entry name" value="S_TKc"/>
    <property type="match status" value="1"/>
</dbReference>
<evidence type="ECO:0000256" key="3">
    <source>
        <dbReference type="ARBA" id="ARBA00022777"/>
    </source>
</evidence>
<dbReference type="Proteomes" id="UP000707451">
    <property type="component" value="Unassembled WGS sequence"/>
</dbReference>
<keyword evidence="3 8" id="KW-0418">Kinase</keyword>
<keyword evidence="4" id="KW-0067">ATP-binding</keyword>
<dbReference type="OrthoDB" id="2436419at2759"/>
<protein>
    <submittedName>
        <fullName evidence="8">Serine/threonine-protein kinase Nek3</fullName>
    </submittedName>
</protein>
<organism evidence="8 9">
    <name type="scientific">Linnemannia hyalina</name>
    <dbReference type="NCBI Taxonomy" id="64524"/>
    <lineage>
        <taxon>Eukaryota</taxon>
        <taxon>Fungi</taxon>
        <taxon>Fungi incertae sedis</taxon>
        <taxon>Mucoromycota</taxon>
        <taxon>Mortierellomycotina</taxon>
        <taxon>Mortierellomycetes</taxon>
        <taxon>Mortierellales</taxon>
        <taxon>Mortierellaceae</taxon>
        <taxon>Linnemannia</taxon>
    </lineage>
</organism>
<sequence>MKAIQKEISLLQRPRHRDIIQFLRTHEEDGQIYLLMDLAENGSLASAINRKSGGGQELLLDWPTKMRLTHEIACACGLEYIHHEGVLHRDLKSANVLLTRHMEVKLADFGLAQETFNNHGKLRKQQFKTLNKAIVDSFYITHELRQALVQHLRASGWIVCGCRSEADTCIGSTCKQDDIVITRDSDALVYSNINTIWRPFGRDRYLVYHVSDLLRQLELSRTGLTTLGIVTQNDYGKGVHKMGVKGNFKVIWTLEAEDTLKNASVQELVDAYLENTTVSSKHPTERIFDPALQIFTLQQFTPLTLPHIQNPINELQEMTQWLADIRLRLKTSRKTSRSATGDQEGERSTNFIRYSTVDRPPSQLPHPHTSGRPYEYRERYAVKTRSRLISHEKPDIFKQYFWKPPKENAESAKNPYSTTSTGTSTEAGPSTNVGATSPPPKKKQKSTPKKIQPAADKMTKIQLVKAMQREHPLRTLDIGTLKANTSRALKKEIPYDADLQQKLQHAITTCLSDISKLTSRTKLCCQQIVGQYLENLSVDHLDEDDRTILSYLTPYFSAQEIEEAKNGITPNPEEKPSDNKNNPEASVDNKNSPESFFLSLLVAIYKASAPQKTKNAGAAAAIQQQKKKGLLPESAPDHVNTDKTPTENFIILNRTIGRSWRLSPMSPRGRKFVNLSEDELVRIFWADVTLRKQLQSYAHPTLPSFTDPSRIPQDDVVGWLKNLDPGELINRLLTDIGGFTEDERRKRKDWSRSAHRMSIGDMNAHISNTRDRDFNPKASYSSKGYALRGSVKTDGYRIQLLAFKLNELNCVKYQRLGEDKLPDPLISTLGGTDHYLREIRGVVKTTEDVKRIWDCDPKEIKILAIDLGQAFVVGASALLPSSASATPTDGEEQGAITEIDVPLPAQFHNLVASQKAVYQPTSKHRRWLEQRKGRAVEGLEAIAHKETNLPSLRGAEASIAEYVNQSRAVETDLETFYNNVTLKKHQWDAKRARDQEFKLIGKRLLELVGGTPGAKRDSKSKVVIGIGLGEFSSNSRLSSLHTAFSEYFVQLARSLGYIVVGVNEYYTSKRCPVCHEFVGQVDIRQLYCPTCGAKVHRDVMAGHTMCNIIQGHLLHHKRPRYLQPYD</sequence>
<dbReference type="InterPro" id="IPR011009">
    <property type="entry name" value="Kinase-like_dom_sf"/>
</dbReference>
<dbReference type="AlphaFoldDB" id="A0A9P7XUM7"/>
<feature type="domain" description="Protein kinase" evidence="7">
    <location>
        <begin position="1"/>
        <end position="301"/>
    </location>
</feature>
<comment type="caution">
    <text evidence="8">The sequence shown here is derived from an EMBL/GenBank/DDBJ whole genome shotgun (WGS) entry which is preliminary data.</text>
</comment>
<evidence type="ECO:0000259" key="7">
    <source>
        <dbReference type="PROSITE" id="PS50011"/>
    </source>
</evidence>
<keyword evidence="5" id="KW-0238">DNA-binding</keyword>
<feature type="region of interest" description="Disordered" evidence="6">
    <location>
        <begin position="332"/>
        <end position="376"/>
    </location>
</feature>
<keyword evidence="1" id="KW-0808">Transferase</keyword>
<dbReference type="InterPro" id="IPR000719">
    <property type="entry name" value="Prot_kinase_dom"/>
</dbReference>
<evidence type="ECO:0000256" key="1">
    <source>
        <dbReference type="ARBA" id="ARBA00022679"/>
    </source>
</evidence>
<evidence type="ECO:0000313" key="9">
    <source>
        <dbReference type="Proteomes" id="UP000707451"/>
    </source>
</evidence>
<dbReference type="SUPFAM" id="SSF56112">
    <property type="entry name" value="Protein kinase-like (PK-like)"/>
    <property type="match status" value="1"/>
</dbReference>
<keyword evidence="2" id="KW-0547">Nucleotide-binding</keyword>
<dbReference type="Pfam" id="PF07282">
    <property type="entry name" value="Cas12f1-like_TNB"/>
    <property type="match status" value="1"/>
</dbReference>
<dbReference type="PANTHER" id="PTHR44329">
    <property type="entry name" value="SERINE/THREONINE-PROTEIN KINASE TNNI3K-RELATED"/>
    <property type="match status" value="1"/>
</dbReference>
<keyword evidence="9" id="KW-1185">Reference proteome</keyword>
<dbReference type="InterPro" id="IPR029060">
    <property type="entry name" value="PIN-like_dom_sf"/>
</dbReference>
<accession>A0A9P7XUM7</accession>
<reference evidence="8" key="1">
    <citation type="submission" date="2021-06" db="EMBL/GenBank/DDBJ databases">
        <title>Genome Sequence of Mortierella hyaline Strain SCG-10, a Cold-Adapted, Nitrate-Reducing Fungus Isolated from Soil in Minnesota, USA.</title>
        <authorList>
            <person name="Aldossari N."/>
        </authorList>
    </citation>
    <scope>NUCLEOTIDE SEQUENCE</scope>
    <source>
        <strain evidence="8">SCG-10</strain>
    </source>
</reference>
<dbReference type="InterPro" id="IPR010095">
    <property type="entry name" value="Cas12f1-like_TNB"/>
</dbReference>
<dbReference type="GO" id="GO:0003677">
    <property type="term" value="F:DNA binding"/>
    <property type="evidence" value="ECO:0007669"/>
    <property type="project" value="UniProtKB-KW"/>
</dbReference>
<proteinExistence type="predicted"/>
<dbReference type="Pfam" id="PF00069">
    <property type="entry name" value="Pkinase"/>
    <property type="match status" value="1"/>
</dbReference>
<evidence type="ECO:0000256" key="6">
    <source>
        <dbReference type="SAM" id="MobiDB-lite"/>
    </source>
</evidence>
<dbReference type="InterPro" id="IPR008271">
    <property type="entry name" value="Ser/Thr_kinase_AS"/>
</dbReference>
<dbReference type="PROSITE" id="PS50011">
    <property type="entry name" value="PROTEIN_KINASE_DOM"/>
    <property type="match status" value="1"/>
</dbReference>
<feature type="compositionally biased region" description="Polar residues" evidence="6">
    <location>
        <begin position="579"/>
        <end position="589"/>
    </location>
</feature>
<feature type="region of interest" description="Disordered" evidence="6">
    <location>
        <begin position="565"/>
        <end position="589"/>
    </location>
</feature>
<dbReference type="GO" id="GO:0005524">
    <property type="term" value="F:ATP binding"/>
    <property type="evidence" value="ECO:0007669"/>
    <property type="project" value="UniProtKB-KW"/>
</dbReference>
<dbReference type="EMBL" id="JAHRHY010000007">
    <property type="protein sequence ID" value="KAG9067714.1"/>
    <property type="molecule type" value="Genomic_DNA"/>
</dbReference>
<feature type="region of interest" description="Disordered" evidence="6">
    <location>
        <begin position="407"/>
        <end position="456"/>
    </location>
</feature>
<evidence type="ECO:0000313" key="8">
    <source>
        <dbReference type="EMBL" id="KAG9067714.1"/>
    </source>
</evidence>
<evidence type="ECO:0000256" key="5">
    <source>
        <dbReference type="ARBA" id="ARBA00023125"/>
    </source>
</evidence>
<feature type="compositionally biased region" description="Low complexity" evidence="6">
    <location>
        <begin position="417"/>
        <end position="431"/>
    </location>
</feature>
<evidence type="ECO:0000256" key="2">
    <source>
        <dbReference type="ARBA" id="ARBA00022741"/>
    </source>
</evidence>